<proteinExistence type="predicted"/>
<dbReference type="RefSeq" id="WP_015204579.1">
    <property type="nucleotide sequence ID" value="NC_019753.1"/>
</dbReference>
<sequence>MAPFLKADEAEEVISNVTSKPQPNLVLNVKRQSGTCPQKVGLWVLSFGYINIAAQSNQIVIADTLSVAGASELVSEKPRLVEYKAPLRKAYKNCIGTAIYPLKSQPEKLEANYKFDFKNGQVRFTTKLNDLPDDAGIGFGITDTKIVGLRPYLQIDFID</sequence>
<gene>
    <name evidence="1" type="ORF">Cri9333_3659</name>
</gene>
<dbReference type="OrthoDB" id="465247at2"/>
<accession>K9W3V1</accession>
<dbReference type="STRING" id="1173022.Cri9333_3659"/>
<keyword evidence="2" id="KW-1185">Reference proteome</keyword>
<dbReference type="KEGG" id="cep:Cri9333_3659"/>
<name>K9W3V1_9CYAN</name>
<evidence type="ECO:0000313" key="2">
    <source>
        <dbReference type="Proteomes" id="UP000010472"/>
    </source>
</evidence>
<dbReference type="EMBL" id="CP003620">
    <property type="protein sequence ID" value="AFZ14474.1"/>
    <property type="molecule type" value="Genomic_DNA"/>
</dbReference>
<dbReference type="HOGENOM" id="CLU_137432_0_0_3"/>
<dbReference type="AlphaFoldDB" id="K9W3V1"/>
<protein>
    <submittedName>
        <fullName evidence="1">Uncharacterized protein</fullName>
    </submittedName>
</protein>
<evidence type="ECO:0000313" key="1">
    <source>
        <dbReference type="EMBL" id="AFZ14474.1"/>
    </source>
</evidence>
<dbReference type="Proteomes" id="UP000010472">
    <property type="component" value="Chromosome"/>
</dbReference>
<organism evidence="1 2">
    <name type="scientific">Crinalium epipsammum PCC 9333</name>
    <dbReference type="NCBI Taxonomy" id="1173022"/>
    <lineage>
        <taxon>Bacteria</taxon>
        <taxon>Bacillati</taxon>
        <taxon>Cyanobacteriota</taxon>
        <taxon>Cyanophyceae</taxon>
        <taxon>Gomontiellales</taxon>
        <taxon>Gomontiellaceae</taxon>
        <taxon>Crinalium</taxon>
    </lineage>
</organism>
<reference evidence="1 2" key="1">
    <citation type="submission" date="2012-06" db="EMBL/GenBank/DDBJ databases">
        <title>Finished chromosome of genome of Crinalium epipsammum PCC 9333.</title>
        <authorList>
            <consortium name="US DOE Joint Genome Institute"/>
            <person name="Gugger M."/>
            <person name="Coursin T."/>
            <person name="Rippka R."/>
            <person name="Tandeau De Marsac N."/>
            <person name="Huntemann M."/>
            <person name="Wei C.-L."/>
            <person name="Han J."/>
            <person name="Detter J.C."/>
            <person name="Han C."/>
            <person name="Tapia R."/>
            <person name="Davenport K."/>
            <person name="Daligault H."/>
            <person name="Erkkila T."/>
            <person name="Gu W."/>
            <person name="Munk A.C.C."/>
            <person name="Teshima H."/>
            <person name="Xu Y."/>
            <person name="Chain P."/>
            <person name="Chen A."/>
            <person name="Krypides N."/>
            <person name="Mavromatis K."/>
            <person name="Markowitz V."/>
            <person name="Szeto E."/>
            <person name="Ivanova N."/>
            <person name="Mikhailova N."/>
            <person name="Ovchinnikova G."/>
            <person name="Pagani I."/>
            <person name="Pati A."/>
            <person name="Goodwin L."/>
            <person name="Peters L."/>
            <person name="Pitluck S."/>
            <person name="Woyke T."/>
            <person name="Kerfeld C."/>
        </authorList>
    </citation>
    <scope>NUCLEOTIDE SEQUENCE [LARGE SCALE GENOMIC DNA]</scope>
    <source>
        <strain evidence="1 2">PCC 9333</strain>
    </source>
</reference>